<keyword evidence="7" id="KW-1185">Reference proteome</keyword>
<feature type="chain" id="PRO_5038795883" evidence="3">
    <location>
        <begin position="23"/>
        <end position="353"/>
    </location>
</feature>
<dbReference type="Gene3D" id="3.40.10.10">
    <property type="entry name" value="DNA Methylphosphotriester Repair Domain"/>
    <property type="match status" value="1"/>
</dbReference>
<dbReference type="EMBL" id="QJKD01000011">
    <property type="protein sequence ID" value="PXX50863.1"/>
    <property type="molecule type" value="Genomic_DNA"/>
</dbReference>
<reference evidence="6 7" key="1">
    <citation type="submission" date="2018-05" db="EMBL/GenBank/DDBJ databases">
        <title>Genomic Encyclopedia of Type Strains, Phase IV (KMG-IV): sequencing the most valuable type-strain genomes for metagenomic binning, comparative biology and taxonomic classification.</title>
        <authorList>
            <person name="Goeker M."/>
        </authorList>
    </citation>
    <scope>NUCLEOTIDE SEQUENCE [LARGE SCALE GENOMIC DNA]</scope>
    <source>
        <strain evidence="6 7">DSM 24995</strain>
    </source>
</reference>
<dbReference type="GO" id="GO:0003677">
    <property type="term" value="F:DNA binding"/>
    <property type="evidence" value="ECO:0007669"/>
    <property type="project" value="InterPro"/>
</dbReference>
<comment type="caution">
    <text evidence="6">The sequence shown here is derived from an EMBL/GenBank/DDBJ whole genome shotgun (WGS) entry which is preliminary data.</text>
</comment>
<feature type="signal peptide" evidence="3">
    <location>
        <begin position="1"/>
        <end position="22"/>
    </location>
</feature>
<evidence type="ECO:0000313" key="6">
    <source>
        <dbReference type="EMBL" id="PXX50863.1"/>
    </source>
</evidence>
<gene>
    <name evidence="6" type="ORF">DFR60_111154</name>
</gene>
<dbReference type="Pfam" id="PF13930">
    <property type="entry name" value="Endonuclea_NS_2"/>
    <property type="match status" value="1"/>
</dbReference>
<dbReference type="GO" id="GO:0006281">
    <property type="term" value="P:DNA repair"/>
    <property type="evidence" value="ECO:0007669"/>
    <property type="project" value="InterPro"/>
</dbReference>
<dbReference type="InterPro" id="IPR004026">
    <property type="entry name" value="Ada_DNA_repair_Zn-bd"/>
</dbReference>
<dbReference type="InterPro" id="IPR044927">
    <property type="entry name" value="Endonuclea_NS_2"/>
</dbReference>
<keyword evidence="1" id="KW-0010">Activator</keyword>
<evidence type="ECO:0000256" key="1">
    <source>
        <dbReference type="ARBA" id="ARBA00023159"/>
    </source>
</evidence>
<evidence type="ECO:0000259" key="5">
    <source>
        <dbReference type="Pfam" id="PF13930"/>
    </source>
</evidence>
<evidence type="ECO:0000313" key="7">
    <source>
        <dbReference type="Proteomes" id="UP000248057"/>
    </source>
</evidence>
<organism evidence="6 7">
    <name type="scientific">Hungatella effluvii</name>
    <dbReference type="NCBI Taxonomy" id="1096246"/>
    <lineage>
        <taxon>Bacteria</taxon>
        <taxon>Bacillati</taxon>
        <taxon>Bacillota</taxon>
        <taxon>Clostridia</taxon>
        <taxon>Lachnospirales</taxon>
        <taxon>Lachnospiraceae</taxon>
        <taxon>Hungatella</taxon>
    </lineage>
</organism>
<accession>A0A2V3XZ94</accession>
<evidence type="ECO:0000256" key="3">
    <source>
        <dbReference type="SAM" id="SignalP"/>
    </source>
</evidence>
<feature type="region of interest" description="Disordered" evidence="2">
    <location>
        <begin position="262"/>
        <end position="302"/>
    </location>
</feature>
<evidence type="ECO:0000259" key="4">
    <source>
        <dbReference type="Pfam" id="PF02805"/>
    </source>
</evidence>
<feature type="domain" description="Ada DNA repair metal-binding" evidence="4">
    <location>
        <begin position="304"/>
        <end position="353"/>
    </location>
</feature>
<dbReference type="GO" id="GO:0006355">
    <property type="term" value="P:regulation of DNA-templated transcription"/>
    <property type="evidence" value="ECO:0007669"/>
    <property type="project" value="InterPro"/>
</dbReference>
<feature type="compositionally biased region" description="Polar residues" evidence="2">
    <location>
        <begin position="320"/>
        <end position="335"/>
    </location>
</feature>
<name>A0A2V3XZ94_9FIRM</name>
<evidence type="ECO:0000256" key="2">
    <source>
        <dbReference type="SAM" id="MobiDB-lite"/>
    </source>
</evidence>
<keyword evidence="3" id="KW-0732">Signal</keyword>
<dbReference type="GO" id="GO:0008270">
    <property type="term" value="F:zinc ion binding"/>
    <property type="evidence" value="ECO:0007669"/>
    <property type="project" value="InterPro"/>
</dbReference>
<feature type="region of interest" description="Disordered" evidence="2">
    <location>
        <begin position="320"/>
        <end position="339"/>
    </location>
</feature>
<dbReference type="InterPro" id="IPR035451">
    <property type="entry name" value="Ada-like_dom_sf"/>
</dbReference>
<protein>
    <submittedName>
        <fullName evidence="6">DNA-entry nuclease</fullName>
    </submittedName>
</protein>
<sequence length="353" mass="38225">MKRISNYIAVLVMTALFLVGCAQSPAPIPDQVLAQTSAQMSDQTSAQTGESQSTAGVQANETELVGSTGPKQFKVSDIPAYSGEAYAAVNGNVPYFETSDFTTESFETYSDLDSLGRCGTAYANVGTDLMPTEKRGSIGKVKPSGWQTIKYDFVDGKYLYNRCHLIGFQLTAENANEKNLITGTRYMNVDGMLPFENMVADYVKETKNHVLYRVTPVFQGNNLIADGVLMEAESVEDAGDGILFCVFVYNVQPGVTIDYVTGSSQRSESAPQETAVPEAGSTAGKKAESSAESKNESKSSTETTYIFNTNTHKFHYPSCSSVSQMNESNKQSFTGSRDEAIAQGYEPCGRCKP</sequence>
<feature type="domain" description="Type VII secretion system protein EssD-like" evidence="5">
    <location>
        <begin position="107"/>
        <end position="234"/>
    </location>
</feature>
<dbReference type="RefSeq" id="WP_110324471.1">
    <property type="nucleotide sequence ID" value="NZ_QJKD01000011.1"/>
</dbReference>
<dbReference type="GO" id="GO:0008168">
    <property type="term" value="F:methyltransferase activity"/>
    <property type="evidence" value="ECO:0007669"/>
    <property type="project" value="InterPro"/>
</dbReference>
<feature type="compositionally biased region" description="Polar residues" evidence="2">
    <location>
        <begin position="262"/>
        <end position="272"/>
    </location>
</feature>
<feature type="compositionally biased region" description="Basic and acidic residues" evidence="2">
    <location>
        <begin position="285"/>
        <end position="299"/>
    </location>
</feature>
<dbReference type="AlphaFoldDB" id="A0A2V3XZ94"/>
<dbReference type="SUPFAM" id="SSF57884">
    <property type="entry name" value="Ada DNA repair protein, N-terminal domain (N-Ada 10)"/>
    <property type="match status" value="1"/>
</dbReference>
<dbReference type="InterPro" id="IPR044929">
    <property type="entry name" value="DNA/RNA_non-sp_Endonuclease_sf"/>
</dbReference>
<proteinExistence type="predicted"/>
<dbReference type="Proteomes" id="UP000248057">
    <property type="component" value="Unassembled WGS sequence"/>
</dbReference>
<dbReference type="Pfam" id="PF02805">
    <property type="entry name" value="Ada_Zn_binding"/>
    <property type="match status" value="1"/>
</dbReference>
<dbReference type="GeneID" id="86063251"/>
<dbReference type="Gene3D" id="3.40.570.10">
    <property type="entry name" value="Extracellular Endonuclease, subunit A"/>
    <property type="match status" value="1"/>
</dbReference>
<dbReference type="PROSITE" id="PS51257">
    <property type="entry name" value="PROKAR_LIPOPROTEIN"/>
    <property type="match status" value="1"/>
</dbReference>